<keyword evidence="2" id="KW-1185">Reference proteome</keyword>
<dbReference type="RefSeq" id="WP_235164598.1">
    <property type="nucleotide sequence ID" value="NZ_CP098805.1"/>
</dbReference>
<organism evidence="1 2">
    <name type="scientific">Dyadobacter chenhuakuii</name>
    <dbReference type="NCBI Taxonomy" id="2909339"/>
    <lineage>
        <taxon>Bacteria</taxon>
        <taxon>Pseudomonadati</taxon>
        <taxon>Bacteroidota</taxon>
        <taxon>Cytophagia</taxon>
        <taxon>Cytophagales</taxon>
        <taxon>Spirosomataceae</taxon>
        <taxon>Dyadobacter</taxon>
    </lineage>
</organism>
<gene>
    <name evidence="1" type="ORF">NFI80_05620</name>
</gene>
<evidence type="ECO:0008006" key="3">
    <source>
        <dbReference type="Google" id="ProtNLM"/>
    </source>
</evidence>
<dbReference type="EMBL" id="CP098805">
    <property type="protein sequence ID" value="USJ32216.1"/>
    <property type="molecule type" value="Genomic_DNA"/>
</dbReference>
<name>A0ABY4XPR9_9BACT</name>
<evidence type="ECO:0000313" key="2">
    <source>
        <dbReference type="Proteomes" id="UP001055420"/>
    </source>
</evidence>
<reference evidence="1" key="1">
    <citation type="submission" date="2022-06" db="EMBL/GenBank/DDBJ databases">
        <title>Novel species in genus Dyadobacter.</title>
        <authorList>
            <person name="Ma C."/>
        </authorList>
    </citation>
    <scope>NUCLEOTIDE SEQUENCE</scope>
    <source>
        <strain evidence="1">CY22</strain>
    </source>
</reference>
<protein>
    <recommendedName>
        <fullName evidence="3">Antitoxin ParD1/3/4</fullName>
    </recommendedName>
</protein>
<dbReference type="Proteomes" id="UP001055420">
    <property type="component" value="Chromosome"/>
</dbReference>
<evidence type="ECO:0000313" key="1">
    <source>
        <dbReference type="EMBL" id="USJ32216.1"/>
    </source>
</evidence>
<sequence>MMSYTDRHIVKTYSGLFEGLSSSGKRELIESLTKSLGTESNEKDEKFFKSFGAFSAEKSPEEIAAEIKASRKFRKKDLGF</sequence>
<accession>A0ABY4XPR9</accession>
<proteinExistence type="predicted"/>